<evidence type="ECO:0008006" key="3">
    <source>
        <dbReference type="Google" id="ProtNLM"/>
    </source>
</evidence>
<name>A0A3D3R4E6_9PLAN</name>
<gene>
    <name evidence="1" type="ORF">DIT97_10555</name>
</gene>
<dbReference type="Proteomes" id="UP000263642">
    <property type="component" value="Unassembled WGS sequence"/>
</dbReference>
<protein>
    <recommendedName>
        <fullName evidence="3">ASCH domain-containing protein</fullName>
    </recommendedName>
</protein>
<reference evidence="1 2" key="1">
    <citation type="journal article" date="2018" name="Nat. Biotechnol.">
        <title>A standardized bacterial taxonomy based on genome phylogeny substantially revises the tree of life.</title>
        <authorList>
            <person name="Parks D.H."/>
            <person name="Chuvochina M."/>
            <person name="Waite D.W."/>
            <person name="Rinke C."/>
            <person name="Skarshewski A."/>
            <person name="Chaumeil P.A."/>
            <person name="Hugenholtz P."/>
        </authorList>
    </citation>
    <scope>NUCLEOTIDE SEQUENCE [LARGE SCALE GENOMIC DNA]</scope>
    <source>
        <strain evidence="1">UBA9375</strain>
    </source>
</reference>
<evidence type="ECO:0000313" key="1">
    <source>
        <dbReference type="EMBL" id="HCO23466.1"/>
    </source>
</evidence>
<dbReference type="EMBL" id="DQAY01000059">
    <property type="protein sequence ID" value="HCO23466.1"/>
    <property type="molecule type" value="Genomic_DNA"/>
</dbReference>
<organism evidence="1 2">
    <name type="scientific">Gimesia maris</name>
    <dbReference type="NCBI Taxonomy" id="122"/>
    <lineage>
        <taxon>Bacteria</taxon>
        <taxon>Pseudomonadati</taxon>
        <taxon>Planctomycetota</taxon>
        <taxon>Planctomycetia</taxon>
        <taxon>Planctomycetales</taxon>
        <taxon>Planctomycetaceae</taxon>
        <taxon>Gimesia</taxon>
    </lineage>
</organism>
<evidence type="ECO:0000313" key="2">
    <source>
        <dbReference type="Proteomes" id="UP000263642"/>
    </source>
</evidence>
<comment type="caution">
    <text evidence="1">The sequence shown here is derived from an EMBL/GenBank/DDBJ whole genome shotgun (WGS) entry which is preliminary data.</text>
</comment>
<accession>A0A3D3R4E6</accession>
<proteinExistence type="predicted"/>
<sequence>MASFTLAATSADDVGGIICSFDSRWQNAIHDGRIKAIFRKKRLAKTPPQWLYVYVGSPVSSITARVPIESVEVMALQDALEIAEEGDISPEELSKYAGAATELFVFKVGAVQVAKVPLGSDKLRADYRFFPSPNFIRLSESGAKTIDRLAKFKKKE</sequence>
<dbReference type="AlphaFoldDB" id="A0A3D3R4E6"/>